<dbReference type="AlphaFoldDB" id="A0A8J3QBL4"/>
<sequence length="241" mass="25580">MLALAVAFGWLGPDVGRGANFCEAARDWVVRQPANSFSNVGFVVAGLLIAWHAGVRENVGGVLSAHRGLPTFIACLVVLLGPGSAAMHATQSALGGHLDMASMYLVASFAAGYAGMRWLRGGTRLFAALFAGGIVFCEIVGLSRADIPVVNYSGNVAFALLLTIAVVLEVLIMRRGATRATRWYAFASLGSILIAFAIWNAAKTWLCDPGSLIQGHAIWHLLGAVSAYFLYRYYASEEVIG</sequence>
<comment type="caution">
    <text evidence="8">The sequence shown here is derived from an EMBL/GenBank/DDBJ whole genome shotgun (WGS) entry which is preliminary data.</text>
</comment>
<comment type="cofactor">
    <cofactor evidence="6">
        <name>Zn(2+)</name>
        <dbReference type="ChEBI" id="CHEBI:29105"/>
    </cofactor>
</comment>
<feature type="transmembrane region" description="Helical" evidence="7">
    <location>
        <begin position="101"/>
        <end position="119"/>
    </location>
</feature>
<feature type="transmembrane region" description="Helical" evidence="7">
    <location>
        <begin position="67"/>
        <end position="89"/>
    </location>
</feature>
<keyword evidence="6" id="KW-0479">Metal-binding</keyword>
<evidence type="ECO:0000313" key="9">
    <source>
        <dbReference type="Proteomes" id="UP000612899"/>
    </source>
</evidence>
<keyword evidence="6" id="KW-0862">Zinc</keyword>
<dbReference type="GO" id="GO:0016811">
    <property type="term" value="F:hydrolase activity, acting on carbon-nitrogen (but not peptide) bonds, in linear amides"/>
    <property type="evidence" value="ECO:0007669"/>
    <property type="project" value="InterPro"/>
</dbReference>
<evidence type="ECO:0000256" key="4">
    <source>
        <dbReference type="ARBA" id="ARBA00022989"/>
    </source>
</evidence>
<feature type="binding site" evidence="6">
    <location>
        <position position="220"/>
    </location>
    <ligand>
        <name>Zn(2+)</name>
        <dbReference type="ChEBI" id="CHEBI:29105"/>
        <note>catalytic</note>
    </ligand>
</feature>
<organism evidence="8 9">
    <name type="scientific">Rhizocola hellebori</name>
    <dbReference type="NCBI Taxonomy" id="1392758"/>
    <lineage>
        <taxon>Bacteria</taxon>
        <taxon>Bacillati</taxon>
        <taxon>Actinomycetota</taxon>
        <taxon>Actinomycetes</taxon>
        <taxon>Micromonosporales</taxon>
        <taxon>Micromonosporaceae</taxon>
        <taxon>Rhizocola</taxon>
    </lineage>
</organism>
<gene>
    <name evidence="8" type="ORF">Rhe02_50010</name>
</gene>
<evidence type="ECO:0000256" key="1">
    <source>
        <dbReference type="ARBA" id="ARBA00004141"/>
    </source>
</evidence>
<keyword evidence="9" id="KW-1185">Reference proteome</keyword>
<dbReference type="Proteomes" id="UP000612899">
    <property type="component" value="Unassembled WGS sequence"/>
</dbReference>
<feature type="transmembrane region" description="Helical" evidence="7">
    <location>
        <begin position="34"/>
        <end position="55"/>
    </location>
</feature>
<dbReference type="EMBL" id="BONY01000031">
    <property type="protein sequence ID" value="GIH06934.1"/>
    <property type="molecule type" value="Genomic_DNA"/>
</dbReference>
<feature type="transmembrane region" description="Helical" evidence="7">
    <location>
        <begin position="126"/>
        <end position="143"/>
    </location>
</feature>
<feature type="transmembrane region" description="Helical" evidence="7">
    <location>
        <begin position="217"/>
        <end position="235"/>
    </location>
</feature>
<evidence type="ECO:0000256" key="5">
    <source>
        <dbReference type="ARBA" id="ARBA00023136"/>
    </source>
</evidence>
<evidence type="ECO:0000256" key="2">
    <source>
        <dbReference type="ARBA" id="ARBA00022692"/>
    </source>
</evidence>
<evidence type="ECO:0000256" key="6">
    <source>
        <dbReference type="PIRSR" id="PIRSR608901-2"/>
    </source>
</evidence>
<dbReference type="GO" id="GO:0006672">
    <property type="term" value="P:ceramide metabolic process"/>
    <property type="evidence" value="ECO:0007669"/>
    <property type="project" value="InterPro"/>
</dbReference>
<dbReference type="Pfam" id="PF05875">
    <property type="entry name" value="Ceramidase"/>
    <property type="match status" value="1"/>
</dbReference>
<feature type="binding site" evidence="6">
    <location>
        <position position="216"/>
    </location>
    <ligand>
        <name>Zn(2+)</name>
        <dbReference type="ChEBI" id="CHEBI:29105"/>
        <note>catalytic</note>
    </ligand>
</feature>
<feature type="transmembrane region" description="Helical" evidence="7">
    <location>
        <begin position="149"/>
        <end position="171"/>
    </location>
</feature>
<keyword evidence="3" id="KW-0378">Hydrolase</keyword>
<name>A0A8J3QBL4_9ACTN</name>
<keyword evidence="4 7" id="KW-1133">Transmembrane helix</keyword>
<evidence type="ECO:0000313" key="8">
    <source>
        <dbReference type="EMBL" id="GIH06934.1"/>
    </source>
</evidence>
<accession>A0A8J3QBL4</accession>
<reference evidence="8" key="1">
    <citation type="submission" date="2021-01" db="EMBL/GenBank/DDBJ databases">
        <title>Whole genome shotgun sequence of Rhizocola hellebori NBRC 109834.</title>
        <authorList>
            <person name="Komaki H."/>
            <person name="Tamura T."/>
        </authorList>
    </citation>
    <scope>NUCLEOTIDE SEQUENCE</scope>
    <source>
        <strain evidence="8">NBRC 109834</strain>
    </source>
</reference>
<feature type="binding site" evidence="6">
    <location>
        <position position="88"/>
    </location>
    <ligand>
        <name>Zn(2+)</name>
        <dbReference type="ChEBI" id="CHEBI:29105"/>
        <note>catalytic</note>
    </ligand>
</feature>
<feature type="transmembrane region" description="Helical" evidence="7">
    <location>
        <begin position="183"/>
        <end position="202"/>
    </location>
</feature>
<comment type="subcellular location">
    <subcellularLocation>
        <location evidence="1">Membrane</location>
        <topology evidence="1">Multi-pass membrane protein</topology>
    </subcellularLocation>
</comment>
<dbReference type="GO" id="GO:0016020">
    <property type="term" value="C:membrane"/>
    <property type="evidence" value="ECO:0007669"/>
    <property type="project" value="UniProtKB-SubCell"/>
</dbReference>
<keyword evidence="5 7" id="KW-0472">Membrane</keyword>
<dbReference type="InterPro" id="IPR008901">
    <property type="entry name" value="ACER"/>
</dbReference>
<evidence type="ECO:0008006" key="10">
    <source>
        <dbReference type="Google" id="ProtNLM"/>
    </source>
</evidence>
<protein>
    <recommendedName>
        <fullName evidence="10">Ceramidase</fullName>
    </recommendedName>
</protein>
<evidence type="ECO:0000256" key="3">
    <source>
        <dbReference type="ARBA" id="ARBA00022801"/>
    </source>
</evidence>
<proteinExistence type="predicted"/>
<keyword evidence="2 7" id="KW-0812">Transmembrane</keyword>
<dbReference type="GO" id="GO:0046872">
    <property type="term" value="F:metal ion binding"/>
    <property type="evidence" value="ECO:0007669"/>
    <property type="project" value="UniProtKB-KW"/>
</dbReference>
<evidence type="ECO:0000256" key="7">
    <source>
        <dbReference type="SAM" id="Phobius"/>
    </source>
</evidence>